<feature type="domain" description="PAS" evidence="11">
    <location>
        <begin position="583"/>
        <end position="651"/>
    </location>
</feature>
<feature type="region of interest" description="Disordered" evidence="8">
    <location>
        <begin position="1107"/>
        <end position="1128"/>
    </location>
</feature>
<dbReference type="InterPro" id="IPR003661">
    <property type="entry name" value="HisK_dim/P_dom"/>
</dbReference>
<dbReference type="InterPro" id="IPR004358">
    <property type="entry name" value="Sig_transdc_His_kin-like_C"/>
</dbReference>
<dbReference type="SUPFAM" id="SSF55781">
    <property type="entry name" value="GAF domain-like"/>
    <property type="match status" value="1"/>
</dbReference>
<dbReference type="Gene3D" id="3.40.50.2300">
    <property type="match status" value="1"/>
</dbReference>
<proteinExistence type="predicted"/>
<keyword evidence="4" id="KW-0808">Transferase</keyword>
<dbReference type="SMART" id="SM00086">
    <property type="entry name" value="PAC"/>
    <property type="match status" value="3"/>
</dbReference>
<dbReference type="CDD" id="cd16922">
    <property type="entry name" value="HATPase_EvgS-ArcB-TorS-like"/>
    <property type="match status" value="1"/>
</dbReference>
<dbReference type="SUPFAM" id="SSF47384">
    <property type="entry name" value="Homodimeric domain of signal transducing histidine kinase"/>
    <property type="match status" value="1"/>
</dbReference>
<dbReference type="Gene3D" id="2.10.70.100">
    <property type="match status" value="1"/>
</dbReference>
<dbReference type="CDD" id="cd00130">
    <property type="entry name" value="PAS"/>
    <property type="match status" value="3"/>
</dbReference>
<dbReference type="PANTHER" id="PTHR43547:SF2">
    <property type="entry name" value="HYBRID SIGNAL TRANSDUCTION HISTIDINE KINASE C"/>
    <property type="match status" value="1"/>
</dbReference>
<evidence type="ECO:0000259" key="11">
    <source>
        <dbReference type="PROSITE" id="PS50112"/>
    </source>
</evidence>
<dbReference type="InterPro" id="IPR035965">
    <property type="entry name" value="PAS-like_dom_sf"/>
</dbReference>
<dbReference type="InterPro" id="IPR029016">
    <property type="entry name" value="GAF-like_dom_sf"/>
</dbReference>
<dbReference type="InterPro" id="IPR000014">
    <property type="entry name" value="PAS"/>
</dbReference>
<dbReference type="PROSITE" id="PS50113">
    <property type="entry name" value="PAC"/>
    <property type="match status" value="2"/>
</dbReference>
<dbReference type="InterPro" id="IPR005467">
    <property type="entry name" value="His_kinase_dom"/>
</dbReference>
<dbReference type="InterPro" id="IPR003018">
    <property type="entry name" value="GAF"/>
</dbReference>
<dbReference type="CDD" id="cd00082">
    <property type="entry name" value="HisKA"/>
    <property type="match status" value="1"/>
</dbReference>
<dbReference type="CDD" id="cd17580">
    <property type="entry name" value="REC_2_DhkD-like"/>
    <property type="match status" value="1"/>
</dbReference>
<dbReference type="RefSeq" id="WP_264502013.1">
    <property type="nucleotide sequence ID" value="NZ_JAPDDS010000008.1"/>
</dbReference>
<dbReference type="SUPFAM" id="SSF55785">
    <property type="entry name" value="PYP-like sensor domain (PAS domain)"/>
    <property type="match status" value="5"/>
</dbReference>
<evidence type="ECO:0000313" key="13">
    <source>
        <dbReference type="EMBL" id="MCW1886058.1"/>
    </source>
</evidence>
<dbReference type="NCBIfam" id="TIGR00229">
    <property type="entry name" value="sensory_box"/>
    <property type="match status" value="2"/>
</dbReference>
<dbReference type="SMART" id="SM00065">
    <property type="entry name" value="GAF"/>
    <property type="match status" value="1"/>
</dbReference>
<dbReference type="InterPro" id="IPR001789">
    <property type="entry name" value="Sig_transdc_resp-reg_receiver"/>
</dbReference>
<sequence>MPSEAPSPGHDRPETASTSGDAGTLDFLNRLTNSILGISDPEQIIAISQRMLGEHMDVSRVLVGEAMEDGERVNVHHTWAKPGMPDAKGIHLLRDYGEELAKDYRAGRMHIRRDAAQENPPGPELDALRTIGAVAAIDVPVLIEGVFRVLVVVHQDTPRDWTDGEISLVRQVADRTAAEVRRARALEELRESEVHFRQMADSMPQIVWAADSQGIPYWFNRRWHDYTGLPEGHLTAREWHGAFVAEDLPPMLRAWDEAQKKGQPSSVEVRLLRATDGAIRWHLARANPVPGSDGKVVRWFGTLTDIHDQKLAAEAERESEFEAATALRMASLGRVDWDLKTHQVEMDARVREFFGFAPEEKVTVQDIFQRIDPADRARVEGAAGASAEHGTLLEIEYGVIAPGKERRLISSISQVAAGADGKPARVYGVLGDVTARRRAEAEREAFVRAIETEKANLAAIIERAPAFICVLRGPDHVLEMANEKYSELIGRPATPGKPIREILPEVEGQGFFKMLDSVYLTGESIGGTEVPAVLGPDDSSRRTRYISFNYQALLDPDKKPTGVFVHGVDVTESVLAREAVETSERRRRMALEAAQIGSFNINLLTQEVVTNERFRQLIGFTGDQLRFEDGLATVHPDDIGRVVEAINAATRPIDPVPYAAEYRVIHPDGSVHWMAARGGVTFGEGPQGRQPVSFDGTMGDITQRKLSEEELQFQRHLLELIFRESPAEMALWKGDDLIFDRVNPLYQALFGDRQLIGLPILEAIPELTGQGFDDKLRKVMLTGTPIIGREVLARIARADGAPPEDRYFDFTYLQVRDPEGKPYGVYDHSVDVTDRVRSRQALERSEEQLRAALADRQSLLDAERAARGEAEIAGRMKDEFLATLSHELRTPLNAIVGWTQLLQMMPDQTRLAEGLAIISRNAKAQTQIIEDILDMSRIVSGKLRLDVQSIELESLVRAGVETVQQAADAKGVRLQVIVDPAAHAMFGDPHRLHQVFWNLLSNAVKFTPKEGRIQVTLKRINSHVEVSVMDTGAGIEPAFLPHVFDRFRQADASITRHYGGLGLGLAIVKQIVELHGGSVKAYSPGKGEGSTFTVSLPVAIHHPASIHADTTRVHPRTTAEDGPPTPLIPGQLDGISIVALDDEVDAVTFVERLLVGCGATVHTATSTAQAYELVKRHLPDVIVSDIGMPGEDGYSFMRRVRELPPAEGGRARALAVTAYARSIDRVRALESGFQMHIAKPVDPAELIASVAALAAKV</sequence>
<dbReference type="SMART" id="SM00091">
    <property type="entry name" value="PAS"/>
    <property type="match status" value="5"/>
</dbReference>
<feature type="domain" description="PAC" evidence="12">
    <location>
        <begin position="658"/>
        <end position="713"/>
    </location>
</feature>
<reference evidence="13 14" key="1">
    <citation type="submission" date="2022-10" db="EMBL/GenBank/DDBJ databases">
        <title>Luteolibacter flavescens strain MCCC 1K03193, whole genome shotgun sequencing project.</title>
        <authorList>
            <person name="Zhao G."/>
            <person name="Shen L."/>
        </authorList>
    </citation>
    <scope>NUCLEOTIDE SEQUENCE [LARGE SCALE GENOMIC DNA]</scope>
    <source>
        <strain evidence="13 14">MCCC 1K03193</strain>
    </source>
</reference>
<dbReference type="SMART" id="SM00388">
    <property type="entry name" value="HisKA"/>
    <property type="match status" value="1"/>
</dbReference>
<dbReference type="Gene3D" id="3.30.450.40">
    <property type="match status" value="1"/>
</dbReference>
<dbReference type="Pfam" id="PF08447">
    <property type="entry name" value="PAS_3"/>
    <property type="match status" value="3"/>
</dbReference>
<accession>A0ABT3FR47</accession>
<dbReference type="Pfam" id="PF00512">
    <property type="entry name" value="HisKA"/>
    <property type="match status" value="1"/>
</dbReference>
<dbReference type="Gene3D" id="3.30.450.20">
    <property type="entry name" value="PAS domain"/>
    <property type="match status" value="5"/>
</dbReference>
<gene>
    <name evidence="13" type="ORF">OKA04_15070</name>
</gene>
<comment type="caution">
    <text evidence="13">The sequence shown here is derived from an EMBL/GenBank/DDBJ whole genome shotgun (WGS) entry which is preliminary data.</text>
</comment>
<evidence type="ECO:0000256" key="4">
    <source>
        <dbReference type="ARBA" id="ARBA00022679"/>
    </source>
</evidence>
<dbReference type="PANTHER" id="PTHR43547">
    <property type="entry name" value="TWO-COMPONENT HISTIDINE KINASE"/>
    <property type="match status" value="1"/>
</dbReference>
<dbReference type="Gene3D" id="1.10.287.130">
    <property type="match status" value="1"/>
</dbReference>
<protein>
    <recommendedName>
        <fullName evidence="2">histidine kinase</fullName>
        <ecNumber evidence="2">2.7.13.3</ecNumber>
    </recommendedName>
</protein>
<feature type="domain" description="Response regulatory" evidence="10">
    <location>
        <begin position="1136"/>
        <end position="1254"/>
    </location>
</feature>
<keyword evidence="14" id="KW-1185">Reference proteome</keyword>
<dbReference type="PROSITE" id="PS50112">
    <property type="entry name" value="PAS"/>
    <property type="match status" value="1"/>
</dbReference>
<dbReference type="InterPro" id="IPR036097">
    <property type="entry name" value="HisK_dim/P_sf"/>
</dbReference>
<evidence type="ECO:0000256" key="3">
    <source>
        <dbReference type="ARBA" id="ARBA00022553"/>
    </source>
</evidence>
<evidence type="ECO:0000259" key="12">
    <source>
        <dbReference type="PROSITE" id="PS50113"/>
    </source>
</evidence>
<dbReference type="Pfam" id="PF01590">
    <property type="entry name" value="GAF"/>
    <property type="match status" value="1"/>
</dbReference>
<evidence type="ECO:0000256" key="1">
    <source>
        <dbReference type="ARBA" id="ARBA00000085"/>
    </source>
</evidence>
<evidence type="ECO:0000259" key="10">
    <source>
        <dbReference type="PROSITE" id="PS50110"/>
    </source>
</evidence>
<feature type="modified residue" description="4-aspartylphosphate" evidence="6">
    <location>
        <position position="1185"/>
    </location>
</feature>
<comment type="catalytic activity">
    <reaction evidence="1">
        <text>ATP + protein L-histidine = ADP + protein N-phospho-L-histidine.</text>
        <dbReference type="EC" id="2.7.13.3"/>
    </reaction>
</comment>
<dbReference type="SMART" id="SM00448">
    <property type="entry name" value="REC"/>
    <property type="match status" value="1"/>
</dbReference>
<dbReference type="EMBL" id="JAPDDS010000008">
    <property type="protein sequence ID" value="MCW1886058.1"/>
    <property type="molecule type" value="Genomic_DNA"/>
</dbReference>
<keyword evidence="3 6" id="KW-0597">Phosphoprotein</keyword>
<dbReference type="EC" id="2.7.13.3" evidence="2"/>
<dbReference type="PROSITE" id="PS50109">
    <property type="entry name" value="HIS_KIN"/>
    <property type="match status" value="1"/>
</dbReference>
<dbReference type="InterPro" id="IPR003594">
    <property type="entry name" value="HATPase_dom"/>
</dbReference>
<keyword evidence="5" id="KW-0418">Kinase</keyword>
<organism evidence="13 14">
    <name type="scientific">Luteolibacter flavescens</name>
    <dbReference type="NCBI Taxonomy" id="1859460"/>
    <lineage>
        <taxon>Bacteria</taxon>
        <taxon>Pseudomonadati</taxon>
        <taxon>Verrucomicrobiota</taxon>
        <taxon>Verrucomicrobiia</taxon>
        <taxon>Verrucomicrobiales</taxon>
        <taxon>Verrucomicrobiaceae</taxon>
        <taxon>Luteolibacter</taxon>
    </lineage>
</organism>
<evidence type="ECO:0000256" key="5">
    <source>
        <dbReference type="ARBA" id="ARBA00022777"/>
    </source>
</evidence>
<dbReference type="SMART" id="SM00387">
    <property type="entry name" value="HATPase_c"/>
    <property type="match status" value="1"/>
</dbReference>
<feature type="domain" description="PAC" evidence="12">
    <location>
        <begin position="265"/>
        <end position="318"/>
    </location>
</feature>
<dbReference type="InterPro" id="IPR013655">
    <property type="entry name" value="PAS_fold_3"/>
</dbReference>
<dbReference type="PROSITE" id="PS50110">
    <property type="entry name" value="RESPONSE_REGULATORY"/>
    <property type="match status" value="1"/>
</dbReference>
<evidence type="ECO:0000256" key="6">
    <source>
        <dbReference type="PROSITE-ProRule" id="PRU00169"/>
    </source>
</evidence>
<dbReference type="Proteomes" id="UP001207930">
    <property type="component" value="Unassembled WGS sequence"/>
</dbReference>
<dbReference type="InterPro" id="IPR001610">
    <property type="entry name" value="PAC"/>
</dbReference>
<dbReference type="Pfam" id="PF00072">
    <property type="entry name" value="Response_reg"/>
    <property type="match status" value="1"/>
</dbReference>
<feature type="domain" description="Histidine kinase" evidence="9">
    <location>
        <begin position="883"/>
        <end position="1100"/>
    </location>
</feature>
<evidence type="ECO:0000256" key="2">
    <source>
        <dbReference type="ARBA" id="ARBA00012438"/>
    </source>
</evidence>
<evidence type="ECO:0000256" key="7">
    <source>
        <dbReference type="SAM" id="Coils"/>
    </source>
</evidence>
<keyword evidence="7" id="KW-0175">Coiled coil</keyword>
<evidence type="ECO:0000256" key="8">
    <source>
        <dbReference type="SAM" id="MobiDB-lite"/>
    </source>
</evidence>
<name>A0ABT3FR47_9BACT</name>
<evidence type="ECO:0000259" key="9">
    <source>
        <dbReference type="PROSITE" id="PS50109"/>
    </source>
</evidence>
<dbReference type="InterPro" id="IPR011006">
    <property type="entry name" value="CheY-like_superfamily"/>
</dbReference>
<dbReference type="InterPro" id="IPR013656">
    <property type="entry name" value="PAS_4"/>
</dbReference>
<evidence type="ECO:0000313" key="14">
    <source>
        <dbReference type="Proteomes" id="UP001207930"/>
    </source>
</evidence>
<dbReference type="InterPro" id="IPR000700">
    <property type="entry name" value="PAS-assoc_C"/>
</dbReference>
<dbReference type="Pfam" id="PF08448">
    <property type="entry name" value="PAS_4"/>
    <property type="match status" value="2"/>
</dbReference>
<feature type="coiled-coil region" evidence="7">
    <location>
        <begin position="835"/>
        <end position="862"/>
    </location>
</feature>
<dbReference type="PRINTS" id="PR00344">
    <property type="entry name" value="BCTRLSENSOR"/>
</dbReference>
<dbReference type="SUPFAM" id="SSF55874">
    <property type="entry name" value="ATPase domain of HSP90 chaperone/DNA topoisomerase II/histidine kinase"/>
    <property type="match status" value="1"/>
</dbReference>
<dbReference type="InterPro" id="IPR036890">
    <property type="entry name" value="HATPase_C_sf"/>
</dbReference>
<dbReference type="Pfam" id="PF02518">
    <property type="entry name" value="HATPase_c"/>
    <property type="match status" value="1"/>
</dbReference>
<dbReference type="Gene3D" id="3.30.565.10">
    <property type="entry name" value="Histidine kinase-like ATPase, C-terminal domain"/>
    <property type="match status" value="1"/>
</dbReference>
<feature type="region of interest" description="Disordered" evidence="8">
    <location>
        <begin position="1"/>
        <end position="24"/>
    </location>
</feature>
<dbReference type="SUPFAM" id="SSF52172">
    <property type="entry name" value="CheY-like"/>
    <property type="match status" value="1"/>
</dbReference>